<gene>
    <name evidence="2" type="ordered locus">Acid345_1364</name>
</gene>
<dbReference type="OrthoDB" id="5289858at2"/>
<organism evidence="2 3">
    <name type="scientific">Koribacter versatilis (strain Ellin345)</name>
    <dbReference type="NCBI Taxonomy" id="204669"/>
    <lineage>
        <taxon>Bacteria</taxon>
        <taxon>Pseudomonadati</taxon>
        <taxon>Acidobacteriota</taxon>
        <taxon>Terriglobia</taxon>
        <taxon>Terriglobales</taxon>
        <taxon>Candidatus Korobacteraceae</taxon>
        <taxon>Candidatus Korobacter</taxon>
    </lineage>
</organism>
<evidence type="ECO:0000313" key="3">
    <source>
        <dbReference type="Proteomes" id="UP000002432"/>
    </source>
</evidence>
<accession>Q1IRY4</accession>
<dbReference type="RefSeq" id="WP_011522168.1">
    <property type="nucleotide sequence ID" value="NC_008009.1"/>
</dbReference>
<dbReference type="eggNOG" id="ENOG502Z86S">
    <property type="taxonomic scope" value="Bacteria"/>
</dbReference>
<dbReference type="AlphaFoldDB" id="Q1IRY4"/>
<feature type="chain" id="PRO_5004191520" evidence="1">
    <location>
        <begin position="19"/>
        <end position="421"/>
    </location>
</feature>
<dbReference type="EnsemblBacteria" id="ABF40366">
    <property type="protein sequence ID" value="ABF40366"/>
    <property type="gene ID" value="Acid345_1364"/>
</dbReference>
<dbReference type="KEGG" id="aba:Acid345_1364"/>
<feature type="signal peptide" evidence="1">
    <location>
        <begin position="1"/>
        <end position="18"/>
    </location>
</feature>
<reference evidence="2 3" key="1">
    <citation type="journal article" date="2009" name="Appl. Environ. Microbiol.">
        <title>Three genomes from the phylum Acidobacteria provide insight into the lifestyles of these microorganisms in soils.</title>
        <authorList>
            <person name="Ward N.L."/>
            <person name="Challacombe J.F."/>
            <person name="Janssen P.H."/>
            <person name="Henrissat B."/>
            <person name="Coutinho P.M."/>
            <person name="Wu M."/>
            <person name="Xie G."/>
            <person name="Haft D.H."/>
            <person name="Sait M."/>
            <person name="Badger J."/>
            <person name="Barabote R.D."/>
            <person name="Bradley B."/>
            <person name="Brettin T.S."/>
            <person name="Brinkac L.M."/>
            <person name="Bruce D."/>
            <person name="Creasy T."/>
            <person name="Daugherty S.C."/>
            <person name="Davidsen T.M."/>
            <person name="DeBoy R.T."/>
            <person name="Detter J.C."/>
            <person name="Dodson R.J."/>
            <person name="Durkin A.S."/>
            <person name="Ganapathy A."/>
            <person name="Gwinn-Giglio M."/>
            <person name="Han C.S."/>
            <person name="Khouri H."/>
            <person name="Kiss H."/>
            <person name="Kothari S.P."/>
            <person name="Madupu R."/>
            <person name="Nelson K.E."/>
            <person name="Nelson W.C."/>
            <person name="Paulsen I."/>
            <person name="Penn K."/>
            <person name="Ren Q."/>
            <person name="Rosovitz M.J."/>
            <person name="Selengut J.D."/>
            <person name="Shrivastava S."/>
            <person name="Sullivan S.A."/>
            <person name="Tapia R."/>
            <person name="Thompson L.S."/>
            <person name="Watkins K.L."/>
            <person name="Yang Q."/>
            <person name="Yu C."/>
            <person name="Zafar N."/>
            <person name="Zhou L."/>
            <person name="Kuske C.R."/>
        </authorList>
    </citation>
    <scope>NUCLEOTIDE SEQUENCE [LARGE SCALE GENOMIC DNA]</scope>
    <source>
        <strain evidence="2 3">Ellin345</strain>
    </source>
</reference>
<dbReference type="HOGENOM" id="CLU_036877_1_0_0"/>
<keyword evidence="2" id="KW-0449">Lipoprotein</keyword>
<keyword evidence="1" id="KW-0732">Signal</keyword>
<proteinExistence type="predicted"/>
<evidence type="ECO:0000313" key="2">
    <source>
        <dbReference type="EMBL" id="ABF40366.1"/>
    </source>
</evidence>
<dbReference type="InterPro" id="IPR021847">
    <property type="entry name" value="DUF3443"/>
</dbReference>
<dbReference type="EMBL" id="CP000360">
    <property type="protein sequence ID" value="ABF40366.1"/>
    <property type="molecule type" value="Genomic_DNA"/>
</dbReference>
<dbReference type="PROSITE" id="PS51257">
    <property type="entry name" value="PROKAR_LIPOPROTEIN"/>
    <property type="match status" value="1"/>
</dbReference>
<dbReference type="Pfam" id="PF11925">
    <property type="entry name" value="DUF3443"/>
    <property type="match status" value="1"/>
</dbReference>
<evidence type="ECO:0000256" key="1">
    <source>
        <dbReference type="SAM" id="SignalP"/>
    </source>
</evidence>
<protein>
    <submittedName>
        <fullName evidence="2">Lipoprotein, putative</fullName>
    </submittedName>
</protein>
<name>Q1IRY4_KORVE</name>
<sequence length="421" mass="42412">MKRILSLLLLSALLVILAACSSSKSIDNGGGGGGGGTVANSVALSVGPGPSDLTNGGYANILFATVTVCQPGTSNCTAIDHVLVDTGSFGLRIFSSELPSGFTLSPIASGSGSLYECLPFVDSYAWGPVVSADIEMAGEKGSSVPVQLMMNTAAPTTCTSTVAVAGSSQVSTVNDLGAKGILGVGNFGTDCGTYCTTVQKFDLYFGCSSSSASSCTQAATPESNQVVNPVQTFAADNNGVMIQLGSPDSGSGTASGTMFFGVGTQSNNTPASGVTAVKLDSKGDFTTKFQSTTYGSSYADTGSNAYFFGTITNTTTLTTSTGITGCNLGTAANPAYFYCPSSELSESATMAASATPTSTTTVNFKVGNANTTTGFALDDLAGTNTDDTSFDWGLPFFFGRTVFIGFDGASSSLASGSYIAF</sequence>
<dbReference type="STRING" id="204669.Acid345_1364"/>
<dbReference type="Proteomes" id="UP000002432">
    <property type="component" value="Chromosome"/>
</dbReference>
<keyword evidence="3" id="KW-1185">Reference proteome</keyword>